<dbReference type="AlphaFoldDB" id="A0A1Q9CJF3"/>
<organism evidence="3 4">
    <name type="scientific">Symbiodinium microadriaticum</name>
    <name type="common">Dinoflagellate</name>
    <name type="synonym">Zooxanthella microadriatica</name>
    <dbReference type="NCBI Taxonomy" id="2951"/>
    <lineage>
        <taxon>Eukaryota</taxon>
        <taxon>Sar</taxon>
        <taxon>Alveolata</taxon>
        <taxon>Dinophyceae</taxon>
        <taxon>Suessiales</taxon>
        <taxon>Symbiodiniaceae</taxon>
        <taxon>Symbiodinium</taxon>
    </lineage>
</organism>
<evidence type="ECO:0000256" key="1">
    <source>
        <dbReference type="SAM" id="MobiDB-lite"/>
    </source>
</evidence>
<sequence>MVLLQPGSGHKRRALGLRASAERLLPVEAEGEGVALQGQCCRRVDTWDVACCLRGALSGSWWWAEVAPHRDISPDCLAAILNVAALAELTAIDRCSDRDSPPQLARNYHQSCMFQRRYASRCDENDGRSNCRNDAANEDAALKDPLAPLMTLKDQVRTFYDVDVPKMVADIHRKAWVADETYDITLMSSVAMMTMVMVICRCHHIAVFTIAVVIIVVIPWRALSGCRPWKLRSELLAESSSSRCTDRGPAVPVRCDGSEPLFAPLVKAEQRVAGWIPSECEPVCTLHAAMPALSRTGLWPTEKSDGRRHPPPRSSGKSPLPAMLPPQLRRSRSVHRFEKAGFYFQLAAGLTSQLEVTLGLRTPEEAALGRDLFHAAEAGNAKQVRNLLAEGADALQRHAAGQVPLHVARSPEVVRELMAACPAAAGVRSFTGQTPVQRYMTLHHKLAEELLLAVASPAALEGLLEQRAGRSLLGLLHPSLARAVLQRASGRVSFVPSGFEAVAVLSQDPVSLGELRRLWLRLPKAFEARVLRHLLFENDDWKEKTLDIGRKRGLRNLCPADTLSLEQSDLKDECASVVIEGRAGHLNRSSDETELQKYSAKCRHVWFFANEHHIGNNQKQSFGSRCHQGAQQSREL</sequence>
<keyword evidence="2" id="KW-0472">Membrane</keyword>
<evidence type="ECO:0000313" key="4">
    <source>
        <dbReference type="Proteomes" id="UP000186817"/>
    </source>
</evidence>
<dbReference type="Gene3D" id="1.25.40.20">
    <property type="entry name" value="Ankyrin repeat-containing domain"/>
    <property type="match status" value="1"/>
</dbReference>
<comment type="caution">
    <text evidence="3">The sequence shown here is derived from an EMBL/GenBank/DDBJ whole genome shotgun (WGS) entry which is preliminary data.</text>
</comment>
<keyword evidence="2" id="KW-1133">Transmembrane helix</keyword>
<dbReference type="Proteomes" id="UP000186817">
    <property type="component" value="Unassembled WGS sequence"/>
</dbReference>
<evidence type="ECO:0000256" key="2">
    <source>
        <dbReference type="SAM" id="Phobius"/>
    </source>
</evidence>
<protein>
    <submittedName>
        <fullName evidence="3">Uncharacterized protein</fullName>
    </submittedName>
</protein>
<feature type="region of interest" description="Disordered" evidence="1">
    <location>
        <begin position="297"/>
        <end position="325"/>
    </location>
</feature>
<proteinExistence type="predicted"/>
<accession>A0A1Q9CJF3</accession>
<keyword evidence="2" id="KW-0812">Transmembrane</keyword>
<dbReference type="InterPro" id="IPR036770">
    <property type="entry name" value="Ankyrin_rpt-contain_sf"/>
</dbReference>
<dbReference type="SUPFAM" id="SSF48403">
    <property type="entry name" value="Ankyrin repeat"/>
    <property type="match status" value="1"/>
</dbReference>
<feature type="transmembrane region" description="Helical" evidence="2">
    <location>
        <begin position="205"/>
        <end position="223"/>
    </location>
</feature>
<gene>
    <name evidence="3" type="ORF">AK812_SmicGene36309</name>
</gene>
<keyword evidence="4" id="KW-1185">Reference proteome</keyword>
<dbReference type="OrthoDB" id="10643390at2759"/>
<name>A0A1Q9CJF3_SYMMI</name>
<evidence type="ECO:0000313" key="3">
    <source>
        <dbReference type="EMBL" id="OLP82997.1"/>
    </source>
</evidence>
<reference evidence="3 4" key="1">
    <citation type="submission" date="2016-02" db="EMBL/GenBank/DDBJ databases">
        <title>Genome analysis of coral dinoflagellate symbionts highlights evolutionary adaptations to a symbiotic lifestyle.</title>
        <authorList>
            <person name="Aranda M."/>
            <person name="Li Y."/>
            <person name="Liew Y.J."/>
            <person name="Baumgarten S."/>
            <person name="Simakov O."/>
            <person name="Wilson M."/>
            <person name="Piel J."/>
            <person name="Ashoor H."/>
            <person name="Bougouffa S."/>
            <person name="Bajic V.B."/>
            <person name="Ryu T."/>
            <person name="Ravasi T."/>
            <person name="Bayer T."/>
            <person name="Micklem G."/>
            <person name="Kim H."/>
            <person name="Bhak J."/>
            <person name="Lajeunesse T.C."/>
            <person name="Voolstra C.R."/>
        </authorList>
    </citation>
    <scope>NUCLEOTIDE SEQUENCE [LARGE SCALE GENOMIC DNA]</scope>
    <source>
        <strain evidence="3 4">CCMP2467</strain>
    </source>
</reference>
<dbReference type="EMBL" id="LSRX01001151">
    <property type="protein sequence ID" value="OLP82997.1"/>
    <property type="molecule type" value="Genomic_DNA"/>
</dbReference>